<evidence type="ECO:0000259" key="2">
    <source>
        <dbReference type="SMART" id="SM00959"/>
    </source>
</evidence>
<feature type="compositionally biased region" description="Polar residues" evidence="1">
    <location>
        <begin position="171"/>
        <end position="182"/>
    </location>
</feature>
<dbReference type="AlphaFoldDB" id="A0AA86RRK6"/>
<dbReference type="InterPro" id="IPR011112">
    <property type="entry name" value="Rho-like_N"/>
</dbReference>
<sequence>MHTKSALYAGLQLMDEDEGEEHALDLKSQLKANLRKSNMNFPSKLEVPEKQKLELAAFSSREPFVDSCPEVIPSTSTSIIVSTKRQRRSKSSTDSTILNEPMNLKIITRGELQPDKLETEGRAIVLYDSKFSELQKKRRVTKFSMNGDIQNSTVNLDVANSDGVSMDKESQLATHTNKSHSLVDSHDDETESLRKLTLTDLRVMAKEHNVRKYYKLRKGDLVEQLAQRLSSC</sequence>
<evidence type="ECO:0000313" key="4">
    <source>
        <dbReference type="Proteomes" id="UP001189624"/>
    </source>
</evidence>
<dbReference type="Pfam" id="PF07498">
    <property type="entry name" value="Rho_N"/>
    <property type="match status" value="1"/>
</dbReference>
<dbReference type="SUPFAM" id="SSF68912">
    <property type="entry name" value="Rho N-terminal domain-like"/>
    <property type="match status" value="1"/>
</dbReference>
<accession>A0AA86RRK6</accession>
<proteinExistence type="predicted"/>
<organism evidence="3 4">
    <name type="scientific">Sphenostylis stenocarpa</name>
    <dbReference type="NCBI Taxonomy" id="92480"/>
    <lineage>
        <taxon>Eukaryota</taxon>
        <taxon>Viridiplantae</taxon>
        <taxon>Streptophyta</taxon>
        <taxon>Embryophyta</taxon>
        <taxon>Tracheophyta</taxon>
        <taxon>Spermatophyta</taxon>
        <taxon>Magnoliopsida</taxon>
        <taxon>eudicotyledons</taxon>
        <taxon>Gunneridae</taxon>
        <taxon>Pentapetalae</taxon>
        <taxon>rosids</taxon>
        <taxon>fabids</taxon>
        <taxon>Fabales</taxon>
        <taxon>Fabaceae</taxon>
        <taxon>Papilionoideae</taxon>
        <taxon>50 kb inversion clade</taxon>
        <taxon>NPAAA clade</taxon>
        <taxon>indigoferoid/millettioid clade</taxon>
        <taxon>Phaseoleae</taxon>
        <taxon>Sphenostylis</taxon>
    </lineage>
</organism>
<feature type="region of interest" description="Disordered" evidence="1">
    <location>
        <begin position="165"/>
        <end position="188"/>
    </location>
</feature>
<keyword evidence="4" id="KW-1185">Reference proteome</keyword>
<dbReference type="Proteomes" id="UP001189624">
    <property type="component" value="Chromosome 1"/>
</dbReference>
<name>A0AA86RRK6_9FABA</name>
<dbReference type="EMBL" id="OY731398">
    <property type="protein sequence ID" value="CAJ1912977.1"/>
    <property type="molecule type" value="Genomic_DNA"/>
</dbReference>
<dbReference type="InterPro" id="IPR036269">
    <property type="entry name" value="Rho_N_sf"/>
</dbReference>
<dbReference type="SMART" id="SM00959">
    <property type="entry name" value="Rho_N"/>
    <property type="match status" value="1"/>
</dbReference>
<dbReference type="Gramene" id="rna-AYBTSS11_LOCUS3503">
    <property type="protein sequence ID" value="CAJ1912977.1"/>
    <property type="gene ID" value="gene-AYBTSS11_LOCUS3503"/>
</dbReference>
<evidence type="ECO:0000313" key="3">
    <source>
        <dbReference type="EMBL" id="CAJ1912977.1"/>
    </source>
</evidence>
<feature type="domain" description="Rho termination factor-like N-terminal" evidence="2">
    <location>
        <begin position="192"/>
        <end position="231"/>
    </location>
</feature>
<protein>
    <recommendedName>
        <fullName evidence="2">Rho termination factor-like N-terminal domain-containing protein</fullName>
    </recommendedName>
</protein>
<evidence type="ECO:0000256" key="1">
    <source>
        <dbReference type="SAM" id="MobiDB-lite"/>
    </source>
</evidence>
<dbReference type="GO" id="GO:0006353">
    <property type="term" value="P:DNA-templated transcription termination"/>
    <property type="evidence" value="ECO:0007669"/>
    <property type="project" value="InterPro"/>
</dbReference>
<reference evidence="3" key="1">
    <citation type="submission" date="2023-10" db="EMBL/GenBank/DDBJ databases">
        <authorList>
            <person name="Domelevo Entfellner J.-B."/>
        </authorList>
    </citation>
    <scope>NUCLEOTIDE SEQUENCE</scope>
</reference>
<gene>
    <name evidence="3" type="ORF">AYBTSS11_LOCUS3503</name>
</gene>